<evidence type="ECO:0000256" key="2">
    <source>
        <dbReference type="ARBA" id="ARBA00004123"/>
    </source>
</evidence>
<protein>
    <submittedName>
        <fullName evidence="12">Zinc finger protein 770-like</fullName>
    </submittedName>
</protein>
<feature type="domain" description="C2H2-type" evidence="10">
    <location>
        <begin position="211"/>
        <end position="238"/>
    </location>
</feature>
<keyword evidence="3" id="KW-0479">Metal-binding</keyword>
<feature type="domain" description="C2H2-type" evidence="10">
    <location>
        <begin position="481"/>
        <end position="508"/>
    </location>
</feature>
<dbReference type="FunFam" id="3.30.160.60:FF:000446">
    <property type="entry name" value="Zinc finger protein"/>
    <property type="match status" value="2"/>
</dbReference>
<feature type="domain" description="C2H2-type" evidence="10">
    <location>
        <begin position="509"/>
        <end position="536"/>
    </location>
</feature>
<feature type="compositionally biased region" description="Basic and acidic residues" evidence="9">
    <location>
        <begin position="248"/>
        <end position="262"/>
    </location>
</feature>
<dbReference type="GO" id="GO:0008270">
    <property type="term" value="F:zinc ion binding"/>
    <property type="evidence" value="ECO:0007669"/>
    <property type="project" value="UniProtKB-KW"/>
</dbReference>
<reference evidence="12" key="1">
    <citation type="submission" date="2025-08" db="UniProtKB">
        <authorList>
            <consortium name="RefSeq"/>
        </authorList>
    </citation>
    <scope>IDENTIFICATION</scope>
</reference>
<feature type="compositionally biased region" description="Polar residues" evidence="9">
    <location>
        <begin position="237"/>
        <end position="247"/>
    </location>
</feature>
<dbReference type="Gene3D" id="3.30.160.60">
    <property type="entry name" value="Classic Zinc Finger"/>
    <property type="match status" value="9"/>
</dbReference>
<feature type="compositionally biased region" description="Basic and acidic residues" evidence="9">
    <location>
        <begin position="128"/>
        <end position="142"/>
    </location>
</feature>
<feature type="domain" description="C2H2-type" evidence="10">
    <location>
        <begin position="344"/>
        <end position="371"/>
    </location>
</feature>
<keyword evidence="11" id="KW-1185">Reference proteome</keyword>
<keyword evidence="6" id="KW-0862">Zinc</keyword>
<evidence type="ECO:0000256" key="8">
    <source>
        <dbReference type="PROSITE-ProRule" id="PRU00042"/>
    </source>
</evidence>
<keyword evidence="7" id="KW-0539">Nucleus</keyword>
<proteinExistence type="predicted"/>
<feature type="region of interest" description="Disordered" evidence="9">
    <location>
        <begin position="128"/>
        <end position="155"/>
    </location>
</feature>
<dbReference type="PROSITE" id="PS00028">
    <property type="entry name" value="ZINC_FINGER_C2H2_1"/>
    <property type="match status" value="7"/>
</dbReference>
<feature type="domain" description="C2H2-type" evidence="10">
    <location>
        <begin position="316"/>
        <end position="343"/>
    </location>
</feature>
<evidence type="ECO:0000256" key="3">
    <source>
        <dbReference type="ARBA" id="ARBA00022723"/>
    </source>
</evidence>
<keyword evidence="4" id="KW-0677">Repeat</keyword>
<feature type="region of interest" description="Disordered" evidence="9">
    <location>
        <begin position="229"/>
        <end position="266"/>
    </location>
</feature>
<feature type="region of interest" description="Disordered" evidence="9">
    <location>
        <begin position="525"/>
        <end position="556"/>
    </location>
</feature>
<dbReference type="AlphaFoldDB" id="A0A8M1HAC0"/>
<evidence type="ECO:0000256" key="4">
    <source>
        <dbReference type="ARBA" id="ARBA00022737"/>
    </source>
</evidence>
<keyword evidence="5 8" id="KW-0863">Zinc-finger</keyword>
<dbReference type="SUPFAM" id="SSF57667">
    <property type="entry name" value="beta-beta-alpha zinc fingers"/>
    <property type="match status" value="5"/>
</dbReference>
<dbReference type="FunFam" id="3.30.160.60:FF:000624">
    <property type="entry name" value="zinc finger protein 697"/>
    <property type="match status" value="2"/>
</dbReference>
<dbReference type="GO" id="GO:0005634">
    <property type="term" value="C:nucleus"/>
    <property type="evidence" value="ECO:0007669"/>
    <property type="project" value="UniProtKB-SubCell"/>
</dbReference>
<dbReference type="FunFam" id="3.30.160.60:FF:000250">
    <property type="entry name" value="zinc finger protein 197 isoform X1"/>
    <property type="match status" value="1"/>
</dbReference>
<feature type="compositionally biased region" description="Polar residues" evidence="9">
    <location>
        <begin position="143"/>
        <end position="153"/>
    </location>
</feature>
<feature type="domain" description="C2H2-type" evidence="10">
    <location>
        <begin position="629"/>
        <end position="648"/>
    </location>
</feature>
<dbReference type="PANTHER" id="PTHR24394">
    <property type="entry name" value="ZINC FINGER PROTEIN"/>
    <property type="match status" value="1"/>
</dbReference>
<dbReference type="GeneID" id="121201628"/>
<sequence>MWLCGSYAMDAMHREEADSANAHTSVFKPPIDGSVNSASVLDSHNNKVQAACGTGIQGINANKRKTILNHQCSKCLKAFCSPSKLQRHFLIHTGQKPYSCAVCLKRFTQKVHLKSHLKTATKCLRSPFNERQRPSLSHDKPRSSFQQPSSCPGNPSVELQLECKISVNSEQELKTKIKPDAGVKPDQWVNTSSSYQEQEEQFITEKDLKPYQCMLCSRSFRLEANLARHHKSHRNQKQLGKTSVQTSIREEISGPEARKPLRESSQADAAEMNIAIKPTNWSKTCSNYVPWQLMNSVGQRRKNINTTSKQQRNSFHQCQVCCKCFPSVSKLHRHMMTHTGERPFGCETCGKRFRQKTHLRVHCRAHLWSRYHKQRSLYINRPLSRMGGHCRTSGDCLLQEMLLHEKEAGTQACTDEIAVKHLDQISSIDIFCNNDKRDPKMKLLPHASKNSEGRLMNKESAVTVKWKHAVKSTQHPGNPRHRCFQCLKCFPCPSKLKRHEMVHAGVKPFKCRTCGKAFRQTSHLKVHERTHSETNPSLPQYPRTAVPSRKRFESMDSTRSDCDGAVSNRERVLTCTVSKTSVTKCLESNITATPRKQSKPHRCHVCNKYFQSPYKLSRHSLTHSGIRPYECTGCSKAFTQRSHLKVHEHRCRQLRILASNCTQMDFINTTHTQNICLKGLSDCTNFSADATRVQQRSRDNVGQCSFGDEGSNWLSGPELCLQEGNNESEQRKNCNKAADDSFSFPSALAYEIDKLVQNQGANSTPLHLYHHSACNAERHEEVITISDSDDSAVENQIQTDASGGYWCEPAIVFGGAKLTEGLRSQNDLNVHIQPKITESAGKNHCDQFVPSSKLKKYHPYRSEAL</sequence>
<comment type="function">
    <text evidence="1">May be involved in transcriptional regulation.</text>
</comment>
<gene>
    <name evidence="12" type="primary">LOC121201628</name>
</gene>
<dbReference type="OrthoDB" id="8113227at2759"/>
<dbReference type="PROSITE" id="PS50157">
    <property type="entry name" value="ZINC_FINGER_C2H2_2"/>
    <property type="match status" value="9"/>
</dbReference>
<dbReference type="PANTHER" id="PTHR24394:SF29">
    <property type="entry name" value="MYONEURIN"/>
    <property type="match status" value="1"/>
</dbReference>
<feature type="domain" description="C2H2-type" evidence="10">
    <location>
        <begin position="98"/>
        <end position="127"/>
    </location>
</feature>
<dbReference type="InterPro" id="IPR036236">
    <property type="entry name" value="Znf_C2H2_sf"/>
</dbReference>
<accession>A0A8M1HAC0</accession>
<feature type="domain" description="C2H2-type" evidence="10">
    <location>
        <begin position="601"/>
        <end position="628"/>
    </location>
</feature>
<evidence type="ECO:0000256" key="9">
    <source>
        <dbReference type="SAM" id="MobiDB-lite"/>
    </source>
</evidence>
<feature type="domain" description="C2H2-type" evidence="10">
    <location>
        <begin position="70"/>
        <end position="97"/>
    </location>
</feature>
<dbReference type="KEGG" id="bspl:121201628"/>
<dbReference type="Pfam" id="PF00096">
    <property type="entry name" value="zf-C2H2"/>
    <property type="match status" value="4"/>
</dbReference>
<dbReference type="InterPro" id="IPR013087">
    <property type="entry name" value="Znf_C2H2_type"/>
</dbReference>
<name>A0A8M1HAC0_BETSP</name>
<evidence type="ECO:0000256" key="7">
    <source>
        <dbReference type="ARBA" id="ARBA00023242"/>
    </source>
</evidence>
<dbReference type="RefSeq" id="XP_040925302.1">
    <property type="nucleotide sequence ID" value="XM_041069368.2"/>
</dbReference>
<evidence type="ECO:0000313" key="11">
    <source>
        <dbReference type="Proteomes" id="UP000515150"/>
    </source>
</evidence>
<comment type="subcellular location">
    <subcellularLocation>
        <location evidence="2">Nucleus</location>
    </subcellularLocation>
</comment>
<dbReference type="SMART" id="SM00355">
    <property type="entry name" value="ZnF_C2H2"/>
    <property type="match status" value="9"/>
</dbReference>
<organism evidence="11 12">
    <name type="scientific">Betta splendens</name>
    <name type="common">Siamese fighting fish</name>
    <dbReference type="NCBI Taxonomy" id="158456"/>
    <lineage>
        <taxon>Eukaryota</taxon>
        <taxon>Metazoa</taxon>
        <taxon>Chordata</taxon>
        <taxon>Craniata</taxon>
        <taxon>Vertebrata</taxon>
        <taxon>Euteleostomi</taxon>
        <taxon>Actinopterygii</taxon>
        <taxon>Neopterygii</taxon>
        <taxon>Teleostei</taxon>
        <taxon>Neoteleostei</taxon>
        <taxon>Acanthomorphata</taxon>
        <taxon>Anabantaria</taxon>
        <taxon>Anabantiformes</taxon>
        <taxon>Anabantoidei</taxon>
        <taxon>Osphronemidae</taxon>
        <taxon>Betta</taxon>
    </lineage>
</organism>
<evidence type="ECO:0000256" key="6">
    <source>
        <dbReference type="ARBA" id="ARBA00022833"/>
    </source>
</evidence>
<evidence type="ECO:0000256" key="1">
    <source>
        <dbReference type="ARBA" id="ARBA00003767"/>
    </source>
</evidence>
<evidence type="ECO:0000256" key="5">
    <source>
        <dbReference type="ARBA" id="ARBA00022771"/>
    </source>
</evidence>
<evidence type="ECO:0000313" key="12">
    <source>
        <dbReference type="RefSeq" id="XP_040925302.1"/>
    </source>
</evidence>
<dbReference type="Proteomes" id="UP000515150">
    <property type="component" value="Chromosome 22"/>
</dbReference>
<evidence type="ECO:0000259" key="10">
    <source>
        <dbReference type="PROSITE" id="PS50157"/>
    </source>
</evidence>